<dbReference type="PRINTS" id="PR00786">
    <property type="entry name" value="NEPRILYSIN"/>
</dbReference>
<evidence type="ECO:0000256" key="1">
    <source>
        <dbReference type="ARBA" id="ARBA00001947"/>
    </source>
</evidence>
<evidence type="ECO:0000256" key="5">
    <source>
        <dbReference type="ARBA" id="ARBA00022833"/>
    </source>
</evidence>
<keyword evidence="7" id="KW-1133">Transmembrane helix</keyword>
<feature type="transmembrane region" description="Helical" evidence="7">
    <location>
        <begin position="36"/>
        <end position="63"/>
    </location>
</feature>
<evidence type="ECO:0000256" key="7">
    <source>
        <dbReference type="SAM" id="Phobius"/>
    </source>
</evidence>
<protein>
    <submittedName>
        <fullName evidence="11">Endothelin-converting enzyme 1-like</fullName>
    </submittedName>
</protein>
<dbReference type="PANTHER" id="PTHR11733">
    <property type="entry name" value="ZINC METALLOPROTEASE FAMILY M13 NEPRILYSIN-RELATED"/>
    <property type="match status" value="1"/>
</dbReference>
<evidence type="ECO:0000313" key="10">
    <source>
        <dbReference type="Proteomes" id="UP000515163"/>
    </source>
</evidence>
<dbReference type="SUPFAM" id="SSF55486">
    <property type="entry name" value="Metalloproteases ('zincins'), catalytic domain"/>
    <property type="match status" value="1"/>
</dbReference>
<keyword evidence="10" id="KW-1185">Reference proteome</keyword>
<dbReference type="KEGG" id="aten:116288204"/>
<gene>
    <name evidence="11" type="primary">LOC116288204</name>
</gene>
<dbReference type="RefSeq" id="XP_031550822.1">
    <property type="nucleotide sequence ID" value="XM_031694962.1"/>
</dbReference>
<sequence length="750" mass="85847">MADLKYELTKQEDNVGNDVMVSSSEKQPRLKPKQKTCAIIVVGVLVFIILLLLIGIIVIGVALHKARQKQPSPCLTLDCINAVSDVARSVDNSVDPCNDFYQYACGKWSQNNPTHESKSSWDPISQRAFQNQEKIKHLIVGKETRGRYYQKEAFRKIFDLYDSCVDDNTMSELGGKPLKDLMDSLSSSPGLNSSWNEGSWDFNSVILEINRNYTPFVFFKLWVQPLEANSSVNGIFMQSGGMSLASSRYNSNHTRNVEIKNAYKAHMMRLFKLLGLNQNQSQEMMESAFSVETKIAELSRNVPDALKEEVLTIKEMDKDEEKTKINWLEFFTKLFEDTDFKPTESTQIALQSRTFFKSLNRYLYNASKSDLANYMMWRLINHYSSILSKPFRQSLPTFYKVFRGTVPEVPRWETCLMEVKSYFGMAIGRMFVEEVFRNGSKAEVTEMVENIKEVFIQDFDQVDWMDSKTRAVAKEKAKAMDEHVGYPEFIMDDSKLADLYKKMDVRNDTYFRNYLSIDKIDKKKTFEKMGNPVNKESWEMSPTTVNALYKSTSNSIDIPAGILQKPFFSETYTNSLNFGGIGSIIGHEMTHGFDNLGRTYNQKGNLKKWWSNSSIENFERLAKCFVDQYSNFTYEGTNLNGETVLGEVIADNGGVEISFKAYKLWVKAHGQEPMLPGINLSHEQMFFLSYAQIFCASYSKGSAARMISYARHPINPLRVKGVMVNSHEFSRAYNCPVGSPMNPAKKCKIW</sequence>
<dbReference type="GO" id="GO:0016485">
    <property type="term" value="P:protein processing"/>
    <property type="evidence" value="ECO:0007669"/>
    <property type="project" value="TreeGrafter"/>
</dbReference>
<proteinExistence type="predicted"/>
<dbReference type="InParanoid" id="A0A6P8HDV5"/>
<dbReference type="InterPro" id="IPR000718">
    <property type="entry name" value="Peptidase_M13"/>
</dbReference>
<evidence type="ECO:0000256" key="6">
    <source>
        <dbReference type="ARBA" id="ARBA00023049"/>
    </source>
</evidence>
<dbReference type="Pfam" id="PF01431">
    <property type="entry name" value="Peptidase_M13"/>
    <property type="match status" value="1"/>
</dbReference>
<evidence type="ECO:0000259" key="9">
    <source>
        <dbReference type="Pfam" id="PF05649"/>
    </source>
</evidence>
<dbReference type="PANTHER" id="PTHR11733:SF240">
    <property type="entry name" value="GH14155P-RELATED"/>
    <property type="match status" value="1"/>
</dbReference>
<dbReference type="InterPro" id="IPR008753">
    <property type="entry name" value="Peptidase_M13_N"/>
</dbReference>
<accession>A0A6P8HDV5</accession>
<dbReference type="Pfam" id="PF05649">
    <property type="entry name" value="Peptidase_M13_N"/>
    <property type="match status" value="1"/>
</dbReference>
<comment type="cofactor">
    <cofactor evidence="1">
        <name>Zn(2+)</name>
        <dbReference type="ChEBI" id="CHEBI:29105"/>
    </cofactor>
</comment>
<dbReference type="OrthoDB" id="6475849at2759"/>
<feature type="domain" description="Peptidase M13 N-terminal" evidence="9">
    <location>
        <begin position="96"/>
        <end position="487"/>
    </location>
</feature>
<dbReference type="Gene3D" id="1.10.1380.10">
    <property type="entry name" value="Neutral endopeptidase , domain2"/>
    <property type="match status" value="1"/>
</dbReference>
<keyword evidence="7" id="KW-0472">Membrane</keyword>
<dbReference type="GeneID" id="116288204"/>
<dbReference type="InterPro" id="IPR024079">
    <property type="entry name" value="MetalloPept_cat_dom_sf"/>
</dbReference>
<dbReference type="Gene3D" id="3.40.390.10">
    <property type="entry name" value="Collagenase (Catalytic Domain)"/>
    <property type="match status" value="1"/>
</dbReference>
<keyword evidence="2" id="KW-0645">Protease</keyword>
<dbReference type="GO" id="GO:0005886">
    <property type="term" value="C:plasma membrane"/>
    <property type="evidence" value="ECO:0007669"/>
    <property type="project" value="TreeGrafter"/>
</dbReference>
<dbReference type="PROSITE" id="PS51885">
    <property type="entry name" value="NEPRILYSIN"/>
    <property type="match status" value="1"/>
</dbReference>
<evidence type="ECO:0000256" key="3">
    <source>
        <dbReference type="ARBA" id="ARBA00022723"/>
    </source>
</evidence>
<keyword evidence="5" id="KW-0862">Zinc</keyword>
<reference evidence="11" key="1">
    <citation type="submission" date="2025-08" db="UniProtKB">
        <authorList>
            <consortium name="RefSeq"/>
        </authorList>
    </citation>
    <scope>IDENTIFICATION</scope>
    <source>
        <tissue evidence="11">Tentacle</tissue>
    </source>
</reference>
<keyword evidence="3" id="KW-0479">Metal-binding</keyword>
<dbReference type="InterPro" id="IPR018497">
    <property type="entry name" value="Peptidase_M13_C"/>
</dbReference>
<feature type="domain" description="Peptidase M13 C-terminal" evidence="8">
    <location>
        <begin position="546"/>
        <end position="749"/>
    </location>
</feature>
<keyword evidence="4" id="KW-0378">Hydrolase</keyword>
<evidence type="ECO:0000256" key="2">
    <source>
        <dbReference type="ARBA" id="ARBA00022670"/>
    </source>
</evidence>
<keyword evidence="7" id="KW-0812">Transmembrane</keyword>
<dbReference type="CDD" id="cd08662">
    <property type="entry name" value="M13"/>
    <property type="match status" value="1"/>
</dbReference>
<name>A0A6P8HDV5_ACTTE</name>
<dbReference type="GO" id="GO:0004222">
    <property type="term" value="F:metalloendopeptidase activity"/>
    <property type="evidence" value="ECO:0007669"/>
    <property type="project" value="InterPro"/>
</dbReference>
<organism evidence="10 11">
    <name type="scientific">Actinia tenebrosa</name>
    <name type="common">Australian red waratah sea anemone</name>
    <dbReference type="NCBI Taxonomy" id="6105"/>
    <lineage>
        <taxon>Eukaryota</taxon>
        <taxon>Metazoa</taxon>
        <taxon>Cnidaria</taxon>
        <taxon>Anthozoa</taxon>
        <taxon>Hexacorallia</taxon>
        <taxon>Actiniaria</taxon>
        <taxon>Actiniidae</taxon>
        <taxon>Actinia</taxon>
    </lineage>
</organism>
<dbReference type="InterPro" id="IPR042089">
    <property type="entry name" value="Peptidase_M13_dom_2"/>
</dbReference>
<evidence type="ECO:0000259" key="8">
    <source>
        <dbReference type="Pfam" id="PF01431"/>
    </source>
</evidence>
<dbReference type="GO" id="GO:0046872">
    <property type="term" value="F:metal ion binding"/>
    <property type="evidence" value="ECO:0007669"/>
    <property type="project" value="UniProtKB-KW"/>
</dbReference>
<keyword evidence="6" id="KW-0482">Metalloprotease</keyword>
<dbReference type="AlphaFoldDB" id="A0A6P8HDV5"/>
<evidence type="ECO:0000256" key="4">
    <source>
        <dbReference type="ARBA" id="ARBA00022801"/>
    </source>
</evidence>
<dbReference type="Proteomes" id="UP000515163">
    <property type="component" value="Unplaced"/>
</dbReference>
<evidence type="ECO:0000313" key="11">
    <source>
        <dbReference type="RefSeq" id="XP_031550822.1"/>
    </source>
</evidence>